<dbReference type="Proteomes" id="UP000481454">
    <property type="component" value="Unassembled WGS sequence"/>
</dbReference>
<comment type="caution">
    <text evidence="1">The sequence shown here is derived from an EMBL/GenBank/DDBJ whole genome shotgun (WGS) entry which is preliminary data.</text>
</comment>
<reference evidence="1 2" key="1">
    <citation type="submission" date="2020-02" db="EMBL/GenBank/DDBJ databases">
        <title>Genomic Insights into the Phylogeny and Genetic Plasticity of the Human and Animal Enteric Pathogen Clostridium perfringens.</title>
        <authorList>
            <person name="Feng Y."/>
            <person name="Hu Y."/>
        </authorList>
    </citation>
    <scope>NUCLEOTIDE SEQUENCE [LARGE SCALE GENOMIC DNA]</scope>
    <source>
        <strain evidence="1 2">CP-40</strain>
    </source>
</reference>
<evidence type="ECO:0000313" key="1">
    <source>
        <dbReference type="EMBL" id="NGU30992.1"/>
    </source>
</evidence>
<gene>
    <name evidence="1" type="ORF">G6Z34_12950</name>
</gene>
<protein>
    <submittedName>
        <fullName evidence="1">Uncharacterized protein</fullName>
    </submittedName>
</protein>
<dbReference type="RefSeq" id="WP_164800937.1">
    <property type="nucleotide sequence ID" value="NZ_CATNYN010000010.1"/>
</dbReference>
<dbReference type="EMBL" id="JAALLZ010000006">
    <property type="protein sequence ID" value="NGU30992.1"/>
    <property type="molecule type" value="Genomic_DNA"/>
</dbReference>
<name>A0AAP6WPY4_CLOPF</name>
<proteinExistence type="predicted"/>
<organism evidence="1 2">
    <name type="scientific">Clostridium perfringens</name>
    <dbReference type="NCBI Taxonomy" id="1502"/>
    <lineage>
        <taxon>Bacteria</taxon>
        <taxon>Bacillati</taxon>
        <taxon>Bacillota</taxon>
        <taxon>Clostridia</taxon>
        <taxon>Eubacteriales</taxon>
        <taxon>Clostridiaceae</taxon>
        <taxon>Clostridium</taxon>
    </lineage>
</organism>
<dbReference type="AlphaFoldDB" id="A0AAP6WPY4"/>
<sequence>MIRINNDTITIKDMIIICKNTDDIIEFNDPLENITCEIINNQFFNFYNLSFIKRIKLKFKLIKQILKL</sequence>
<evidence type="ECO:0000313" key="2">
    <source>
        <dbReference type="Proteomes" id="UP000481454"/>
    </source>
</evidence>
<accession>A0AAP6WPY4</accession>